<feature type="compositionally biased region" description="Basic and acidic residues" evidence="1">
    <location>
        <begin position="78"/>
        <end position="92"/>
    </location>
</feature>
<dbReference type="GO" id="GO:0005886">
    <property type="term" value="C:plasma membrane"/>
    <property type="evidence" value="ECO:0007669"/>
    <property type="project" value="TreeGrafter"/>
</dbReference>
<feature type="compositionally biased region" description="Low complexity" evidence="1">
    <location>
        <begin position="28"/>
        <end position="43"/>
    </location>
</feature>
<dbReference type="PANTHER" id="PTHR46848:SF1">
    <property type="entry name" value="REGULATOR OF G-PROTEIN SIGNALING 3"/>
    <property type="match status" value="1"/>
</dbReference>
<feature type="compositionally biased region" description="Basic residues" evidence="1">
    <location>
        <begin position="290"/>
        <end position="299"/>
    </location>
</feature>
<feature type="region of interest" description="Disordered" evidence="1">
    <location>
        <begin position="421"/>
        <end position="451"/>
    </location>
</feature>
<name>A0AAE1LS49_9NEOP</name>
<feature type="compositionally biased region" description="Polar residues" evidence="1">
    <location>
        <begin position="727"/>
        <end position="743"/>
    </location>
</feature>
<evidence type="ECO:0000313" key="4">
    <source>
        <dbReference type="Proteomes" id="UP001219518"/>
    </source>
</evidence>
<feature type="region of interest" description="Disordered" evidence="1">
    <location>
        <begin position="1"/>
        <end position="45"/>
    </location>
</feature>
<feature type="region of interest" description="Disordered" evidence="1">
    <location>
        <begin position="780"/>
        <end position="820"/>
    </location>
</feature>
<evidence type="ECO:0000259" key="2">
    <source>
        <dbReference type="PROSITE" id="PS50004"/>
    </source>
</evidence>
<feature type="region of interest" description="Disordered" evidence="1">
    <location>
        <begin position="276"/>
        <end position="304"/>
    </location>
</feature>
<feature type="compositionally biased region" description="Polar residues" evidence="1">
    <location>
        <begin position="332"/>
        <end position="344"/>
    </location>
</feature>
<reference evidence="3" key="2">
    <citation type="journal article" date="2023" name="BMC Genomics">
        <title>Pest status, molecular evolution, and epigenetic factors derived from the genome assembly of Frankliniella fusca, a thysanopteran phytovirus vector.</title>
        <authorList>
            <person name="Catto M.A."/>
            <person name="Labadie P.E."/>
            <person name="Jacobson A.L."/>
            <person name="Kennedy G.G."/>
            <person name="Srinivasan R."/>
            <person name="Hunt B.G."/>
        </authorList>
    </citation>
    <scope>NUCLEOTIDE SEQUENCE</scope>
    <source>
        <strain evidence="3">PL_HMW_Pooled</strain>
    </source>
</reference>
<sequence length="1049" mass="111587">MLKWTVCQQRQGQQLGSARTPGPGPGPGSASSTSPMTSSRMSSLARRSCGAAIGLLQDADVQAGARAARRAARRSARRCKDPDGGADGDKENATSLGYLLDIRRLSRECLMNVFWMYPDCLLSVPVVPLLDLTDGRCCAQDEQPFSPRAREAYGALRDVSNTPTAAGEGRLSLKTPDSGKKRSRSQCRDITNIPAAADQPRSRSSGSGRPSLSLSATPESKRPRPRIQPYEDGDDDVVEASWPAQLEAQVATLKFLPRQRTASSGVARIRQSRDLARGVAAKAPRIASAPKRHHRRRKSASATPRFVRPAVETAADAARCAVVVPLKDHVTPSGSPRTGRSARTSPEHPEASASAVSPGETLLRMLERVAAEEQEAAAAAPASRTASPVAIDYSPCPLRTTQSLLALRRRLFDTSVLEPNARTGRLQHTDHQDADDGDATAASPAAPGVPGVALPLTTPLIAAFDRWHRLRDSAAGTPLPAGAGRARRPSVATPSGVSPLACRLAWLRLQAQRDAADPTQCPFPPFGHDGRYLSVDAPEPPTHHASSPQLNASLLSARRRRLSGSMPSVASSSFRVPSTPKRDAKRSRCSPASLLASDTLSLLNHGPASSASLTSLCSLFPGYRPPSVASASSLSDLPTMSSSPLAEAGDDASLLRRQRCVRRRRRTSLTDLEAVLTSTLSAAASCPNIPREADDACPSPLGGLSSSGYSSSTTEPLCRPLTSCSASTASSHNLDAPSTASSVRSRRYGLTLPTGIPSPESPLDAASCHRAEATTLLDPNFMSSTPLLPRAAPRSTLADKLSQSRASHAPDRADQAEETDFDSASLLVNRGSPATDDTWESHRVQKVVRTPSAAVSSCDSDPLNEDTNDCVPPSPLALVERRCRSRKGLLFASPGANSAVPLDLDLDFPGGLACSSLLTPSSGSSTSSSYASSSSSCRSRRKSTPWRRSCKDVALPGELELNIYAAGDQLTVHVVRGSGLRRPGGDSCNAYVKVSLVAGATEEKTFRRTCVHRDSSQPFFDHKFSFEVREADLEKRVLVSVWHRDRPKR</sequence>
<dbReference type="Pfam" id="PF00168">
    <property type="entry name" value="C2"/>
    <property type="match status" value="1"/>
</dbReference>
<accession>A0AAE1LS49</accession>
<dbReference type="EMBL" id="JAHWGI010001356">
    <property type="protein sequence ID" value="KAK3928864.1"/>
    <property type="molecule type" value="Genomic_DNA"/>
</dbReference>
<dbReference type="SUPFAM" id="SSF49562">
    <property type="entry name" value="C2 domain (Calcium/lipid-binding domain, CaLB)"/>
    <property type="match status" value="1"/>
</dbReference>
<dbReference type="Proteomes" id="UP001219518">
    <property type="component" value="Unassembled WGS sequence"/>
</dbReference>
<feature type="domain" description="C2" evidence="2">
    <location>
        <begin position="955"/>
        <end position="1049"/>
    </location>
</feature>
<feature type="region of interest" description="Disordered" evidence="1">
    <location>
        <begin position="727"/>
        <end position="746"/>
    </location>
</feature>
<gene>
    <name evidence="3" type="ORF">KUF71_017088</name>
</gene>
<reference evidence="3" key="1">
    <citation type="submission" date="2021-07" db="EMBL/GenBank/DDBJ databases">
        <authorList>
            <person name="Catto M.A."/>
            <person name="Jacobson A."/>
            <person name="Kennedy G."/>
            <person name="Labadie P."/>
            <person name="Hunt B.G."/>
            <person name="Srinivasan R."/>
        </authorList>
    </citation>
    <scope>NUCLEOTIDE SEQUENCE</scope>
    <source>
        <strain evidence="3">PL_HMW_Pooled</strain>
        <tissue evidence="3">Head</tissue>
    </source>
</reference>
<dbReference type="AlphaFoldDB" id="A0AAE1LS49"/>
<dbReference type="InterPro" id="IPR000008">
    <property type="entry name" value="C2_dom"/>
</dbReference>
<evidence type="ECO:0000313" key="3">
    <source>
        <dbReference type="EMBL" id="KAK3928864.1"/>
    </source>
</evidence>
<feature type="region of interest" description="Disordered" evidence="1">
    <location>
        <begin position="154"/>
        <end position="235"/>
    </location>
</feature>
<proteinExistence type="predicted"/>
<comment type="caution">
    <text evidence="3">The sequence shown here is derived from an EMBL/GenBank/DDBJ whole genome shotgun (WGS) entry which is preliminary data.</text>
</comment>
<dbReference type="InterPro" id="IPR035892">
    <property type="entry name" value="C2_domain_sf"/>
</dbReference>
<protein>
    <submittedName>
        <fullName evidence="3">Regulator of G-protein signaling 3</fullName>
    </submittedName>
</protein>
<feature type="compositionally biased region" description="Polar residues" evidence="1">
    <location>
        <begin position="1"/>
        <end position="15"/>
    </location>
</feature>
<keyword evidence="4" id="KW-1185">Reference proteome</keyword>
<evidence type="ECO:0000256" key="1">
    <source>
        <dbReference type="SAM" id="MobiDB-lite"/>
    </source>
</evidence>
<feature type="region of interest" description="Disordered" evidence="1">
    <location>
        <begin position="475"/>
        <end position="494"/>
    </location>
</feature>
<feature type="compositionally biased region" description="Low complexity" evidence="1">
    <location>
        <begin position="919"/>
        <end position="937"/>
    </location>
</feature>
<dbReference type="PANTHER" id="PTHR46848">
    <property type="entry name" value="REGULATOR OF G-PROTEIN SIGNALING 3"/>
    <property type="match status" value="1"/>
</dbReference>
<feature type="compositionally biased region" description="Polar residues" evidence="1">
    <location>
        <begin position="566"/>
        <end position="576"/>
    </location>
</feature>
<feature type="region of interest" description="Disordered" evidence="1">
    <location>
        <begin position="561"/>
        <end position="590"/>
    </location>
</feature>
<feature type="region of interest" description="Disordered" evidence="1">
    <location>
        <begin position="71"/>
        <end position="92"/>
    </location>
</feature>
<dbReference type="GO" id="GO:0005634">
    <property type="term" value="C:nucleus"/>
    <property type="evidence" value="ECO:0007669"/>
    <property type="project" value="TreeGrafter"/>
</dbReference>
<organism evidence="3 4">
    <name type="scientific">Frankliniella fusca</name>
    <dbReference type="NCBI Taxonomy" id="407009"/>
    <lineage>
        <taxon>Eukaryota</taxon>
        <taxon>Metazoa</taxon>
        <taxon>Ecdysozoa</taxon>
        <taxon>Arthropoda</taxon>
        <taxon>Hexapoda</taxon>
        <taxon>Insecta</taxon>
        <taxon>Pterygota</taxon>
        <taxon>Neoptera</taxon>
        <taxon>Paraneoptera</taxon>
        <taxon>Thysanoptera</taxon>
        <taxon>Terebrantia</taxon>
        <taxon>Thripoidea</taxon>
        <taxon>Thripidae</taxon>
        <taxon>Frankliniella</taxon>
    </lineage>
</organism>
<feature type="compositionally biased region" description="Low complexity" evidence="1">
    <location>
        <begin position="202"/>
        <end position="215"/>
    </location>
</feature>
<dbReference type="PROSITE" id="PS50004">
    <property type="entry name" value="C2"/>
    <property type="match status" value="1"/>
</dbReference>
<feature type="compositionally biased region" description="Low complexity" evidence="1">
    <location>
        <begin position="439"/>
        <end position="451"/>
    </location>
</feature>
<dbReference type="Gene3D" id="2.60.40.150">
    <property type="entry name" value="C2 domain"/>
    <property type="match status" value="1"/>
</dbReference>
<feature type="region of interest" description="Disordered" evidence="1">
    <location>
        <begin position="328"/>
        <end position="360"/>
    </location>
</feature>
<feature type="region of interest" description="Disordered" evidence="1">
    <location>
        <begin position="919"/>
        <end position="942"/>
    </location>
</feature>